<proteinExistence type="predicted"/>
<reference evidence="1" key="1">
    <citation type="submission" date="2018-02" db="EMBL/GenBank/DDBJ databases">
        <title>Rhizophora mucronata_Transcriptome.</title>
        <authorList>
            <person name="Meera S.P."/>
            <person name="Sreeshan A."/>
            <person name="Augustine A."/>
        </authorList>
    </citation>
    <scope>NUCLEOTIDE SEQUENCE</scope>
    <source>
        <tissue evidence="1">Leaf</tissue>
    </source>
</reference>
<protein>
    <submittedName>
        <fullName evidence="1">Uncharacterized protein</fullName>
    </submittedName>
</protein>
<dbReference type="AlphaFoldDB" id="A0A2P2QTS2"/>
<dbReference type="EMBL" id="GGEC01089780">
    <property type="protein sequence ID" value="MBX70264.1"/>
    <property type="molecule type" value="Transcribed_RNA"/>
</dbReference>
<name>A0A2P2QTS2_RHIMU</name>
<accession>A0A2P2QTS2</accession>
<sequence length="37" mass="4118">MMTFLETASSRGLHGSSRKHMLRAHGSSACLFFYVVT</sequence>
<evidence type="ECO:0000313" key="1">
    <source>
        <dbReference type="EMBL" id="MBX70264.1"/>
    </source>
</evidence>
<organism evidence="1">
    <name type="scientific">Rhizophora mucronata</name>
    <name type="common">Asiatic mangrove</name>
    <dbReference type="NCBI Taxonomy" id="61149"/>
    <lineage>
        <taxon>Eukaryota</taxon>
        <taxon>Viridiplantae</taxon>
        <taxon>Streptophyta</taxon>
        <taxon>Embryophyta</taxon>
        <taxon>Tracheophyta</taxon>
        <taxon>Spermatophyta</taxon>
        <taxon>Magnoliopsida</taxon>
        <taxon>eudicotyledons</taxon>
        <taxon>Gunneridae</taxon>
        <taxon>Pentapetalae</taxon>
        <taxon>rosids</taxon>
        <taxon>fabids</taxon>
        <taxon>Malpighiales</taxon>
        <taxon>Rhizophoraceae</taxon>
        <taxon>Rhizophora</taxon>
    </lineage>
</organism>